<dbReference type="SUPFAM" id="SSF51735">
    <property type="entry name" value="NAD(P)-binding Rossmann-fold domains"/>
    <property type="match status" value="1"/>
</dbReference>
<dbReference type="PRINTS" id="PR00080">
    <property type="entry name" value="SDRFAMILY"/>
</dbReference>
<dbReference type="STRING" id="690879.TSACC_2938"/>
<keyword evidence="3" id="KW-1185">Reference proteome</keyword>
<dbReference type="Pfam" id="PF13561">
    <property type="entry name" value="adh_short_C2"/>
    <property type="match status" value="1"/>
</dbReference>
<dbReference type="EMBL" id="BDCO01000002">
    <property type="protein sequence ID" value="GAT32539.1"/>
    <property type="molecule type" value="Genomic_DNA"/>
</dbReference>
<dbReference type="OrthoDB" id="9803333at2"/>
<dbReference type="InterPro" id="IPR036291">
    <property type="entry name" value="NAD(P)-bd_dom_sf"/>
</dbReference>
<evidence type="ECO:0000256" key="1">
    <source>
        <dbReference type="ARBA" id="ARBA00006484"/>
    </source>
</evidence>
<dbReference type="FunFam" id="3.40.50.720:FF:000084">
    <property type="entry name" value="Short-chain dehydrogenase reductase"/>
    <property type="match status" value="1"/>
</dbReference>
<dbReference type="RefSeq" id="WP_075078370.1">
    <property type="nucleotide sequence ID" value="NZ_BDCO01000002.1"/>
</dbReference>
<comment type="similarity">
    <text evidence="1">Belongs to the short-chain dehydrogenases/reductases (SDR) family.</text>
</comment>
<name>A0A146G3Z2_TERSA</name>
<dbReference type="InParanoid" id="A0A146G3Z2"/>
<reference evidence="3" key="1">
    <citation type="journal article" date="2017" name="Genome Announc.">
        <title>Draft Genome Sequence of Terrimicrobium sacchariphilum NM-5T, a Facultative Anaerobic Soil Bacterium of the Class Spartobacteria.</title>
        <authorList>
            <person name="Qiu Y.L."/>
            <person name="Tourlousse D.M."/>
            <person name="Matsuura N."/>
            <person name="Ohashi A."/>
            <person name="Sekiguchi Y."/>
        </authorList>
    </citation>
    <scope>NUCLEOTIDE SEQUENCE [LARGE SCALE GENOMIC DNA]</scope>
    <source>
        <strain evidence="3">NM-5</strain>
    </source>
</reference>
<dbReference type="CDD" id="cd05233">
    <property type="entry name" value="SDR_c"/>
    <property type="match status" value="1"/>
</dbReference>
<sequence>MFDFSARTVLVTGSTANLGFSIARAFARSGARVIVHGPTEKETHAAMAQLREEIPAARVEAISFDLARQPQIDEAFSELERRDLLPDILVNNAAHLGLGTSGFLEQSAEFFREVIEVNLFGTFRCSQLSARGMVKRGGGAIITISSLAGERAIWDRSGYNTSKAALDGLMRSMALDLAPQGIRVNSISPGYVWTERWNALSPEVAERRRRNIPAGEPTRQDEIARTVLFLASDAAPSLTGAGVIIDGGLSVQQVPRDLAI</sequence>
<dbReference type="PRINTS" id="PR00081">
    <property type="entry name" value="GDHRDH"/>
</dbReference>
<dbReference type="InterPro" id="IPR050259">
    <property type="entry name" value="SDR"/>
</dbReference>
<evidence type="ECO:0000313" key="3">
    <source>
        <dbReference type="Proteomes" id="UP000076023"/>
    </source>
</evidence>
<dbReference type="Proteomes" id="UP000076023">
    <property type="component" value="Unassembled WGS sequence"/>
</dbReference>
<dbReference type="PROSITE" id="PS00061">
    <property type="entry name" value="ADH_SHORT"/>
    <property type="match status" value="1"/>
</dbReference>
<comment type="caution">
    <text evidence="2">The sequence shown here is derived from an EMBL/GenBank/DDBJ whole genome shotgun (WGS) entry which is preliminary data.</text>
</comment>
<dbReference type="PANTHER" id="PTHR42879:SF2">
    <property type="entry name" value="3-OXOACYL-[ACYL-CARRIER-PROTEIN] REDUCTASE FABG"/>
    <property type="match status" value="1"/>
</dbReference>
<dbReference type="PANTHER" id="PTHR42879">
    <property type="entry name" value="3-OXOACYL-(ACYL-CARRIER-PROTEIN) REDUCTASE"/>
    <property type="match status" value="1"/>
</dbReference>
<dbReference type="InterPro" id="IPR002347">
    <property type="entry name" value="SDR_fam"/>
</dbReference>
<accession>A0A146G3Z2</accession>
<gene>
    <name evidence="2" type="ORF">TSACC_2938</name>
</gene>
<organism evidence="2 3">
    <name type="scientific">Terrimicrobium sacchariphilum</name>
    <dbReference type="NCBI Taxonomy" id="690879"/>
    <lineage>
        <taxon>Bacteria</taxon>
        <taxon>Pseudomonadati</taxon>
        <taxon>Verrucomicrobiota</taxon>
        <taxon>Terrimicrobiia</taxon>
        <taxon>Terrimicrobiales</taxon>
        <taxon>Terrimicrobiaceae</taxon>
        <taxon>Terrimicrobium</taxon>
    </lineage>
</organism>
<evidence type="ECO:0000313" key="2">
    <source>
        <dbReference type="EMBL" id="GAT32539.1"/>
    </source>
</evidence>
<proteinExistence type="inferred from homology"/>
<dbReference type="GO" id="GO:0032787">
    <property type="term" value="P:monocarboxylic acid metabolic process"/>
    <property type="evidence" value="ECO:0007669"/>
    <property type="project" value="UniProtKB-ARBA"/>
</dbReference>
<protein>
    <submittedName>
        <fullName evidence="2">3-oxoacyl-[acyl-carrier protein] reductase</fullName>
    </submittedName>
</protein>
<dbReference type="Gene3D" id="3.40.50.720">
    <property type="entry name" value="NAD(P)-binding Rossmann-like Domain"/>
    <property type="match status" value="1"/>
</dbReference>
<dbReference type="InterPro" id="IPR020904">
    <property type="entry name" value="Sc_DH/Rdtase_CS"/>
</dbReference>
<dbReference type="AlphaFoldDB" id="A0A146G3Z2"/>